<dbReference type="Gene3D" id="1.25.40.10">
    <property type="entry name" value="Tetratricopeptide repeat domain"/>
    <property type="match status" value="1"/>
</dbReference>
<gene>
    <name evidence="1" type="ORF">F4148_14820</name>
</gene>
<evidence type="ECO:0008006" key="2">
    <source>
        <dbReference type="Google" id="ProtNLM"/>
    </source>
</evidence>
<comment type="caution">
    <text evidence="1">The sequence shown here is derived from an EMBL/GenBank/DDBJ whole genome shotgun (WGS) entry which is preliminary data.</text>
</comment>
<dbReference type="EMBL" id="VYDA01000525">
    <property type="protein sequence ID" value="MYH62964.1"/>
    <property type="molecule type" value="Genomic_DNA"/>
</dbReference>
<protein>
    <recommendedName>
        <fullName evidence="2">Tetratricopeptide repeat protein</fullName>
    </recommendedName>
</protein>
<reference evidence="1" key="1">
    <citation type="submission" date="2019-09" db="EMBL/GenBank/DDBJ databases">
        <title>Characterisation of the sponge microbiome using genome-centric metagenomics.</title>
        <authorList>
            <person name="Engelberts J.P."/>
            <person name="Robbins S.J."/>
            <person name="De Goeij J.M."/>
            <person name="Aranda M."/>
            <person name="Bell S.C."/>
            <person name="Webster N.S."/>
        </authorList>
    </citation>
    <scope>NUCLEOTIDE SEQUENCE</scope>
    <source>
        <strain evidence="1">SB0675_bin_29</strain>
    </source>
</reference>
<sequence length="244" mass="26349">MQPSDAVLRMLEDGSARQKRGELDLAARSYVGAARLAAESHDPAGQGRAFAQLAALEEARGQVEEAFGHNRVAQEVFLSIGDGAGLVQSFRVDAFLHIRRREYTSAAHSFAKALSLSIQLDGGLVMTTLDQMVPAARHLIDSDQVSALLPLGAALDRALENSGQEQMPGLEEFTELARTLAGVLAPLGVMAGEPGLSDSKRRQLAARSTHQAWLIDALTRQRWGLAALVKMTLQTKLSFHEELD</sequence>
<proteinExistence type="predicted"/>
<name>A0A6B1GA63_9CHLR</name>
<dbReference type="InterPro" id="IPR011990">
    <property type="entry name" value="TPR-like_helical_dom_sf"/>
</dbReference>
<dbReference type="SUPFAM" id="SSF48452">
    <property type="entry name" value="TPR-like"/>
    <property type="match status" value="1"/>
</dbReference>
<organism evidence="1">
    <name type="scientific">Caldilineaceae bacterium SB0675_bin_29</name>
    <dbReference type="NCBI Taxonomy" id="2605266"/>
    <lineage>
        <taxon>Bacteria</taxon>
        <taxon>Bacillati</taxon>
        <taxon>Chloroflexota</taxon>
        <taxon>Caldilineae</taxon>
        <taxon>Caldilineales</taxon>
        <taxon>Caldilineaceae</taxon>
    </lineage>
</organism>
<dbReference type="AlphaFoldDB" id="A0A6B1GA63"/>
<accession>A0A6B1GA63</accession>
<evidence type="ECO:0000313" key="1">
    <source>
        <dbReference type="EMBL" id="MYH62964.1"/>
    </source>
</evidence>